<comment type="caution">
    <text evidence="1">The sequence shown here is derived from an EMBL/GenBank/DDBJ whole genome shotgun (WGS) entry which is preliminary data.</text>
</comment>
<protein>
    <submittedName>
        <fullName evidence="1">Uncharacterized protein</fullName>
    </submittedName>
</protein>
<reference evidence="1" key="1">
    <citation type="submission" date="2020-08" db="EMBL/GenBank/DDBJ databases">
        <title>Multicomponent nature underlies the extraordinary mechanical properties of spider dragline silk.</title>
        <authorList>
            <person name="Kono N."/>
            <person name="Nakamura H."/>
            <person name="Mori M."/>
            <person name="Yoshida Y."/>
            <person name="Ohtoshi R."/>
            <person name="Malay A.D."/>
            <person name="Moran D.A.P."/>
            <person name="Tomita M."/>
            <person name="Numata K."/>
            <person name="Arakawa K."/>
        </authorList>
    </citation>
    <scope>NUCLEOTIDE SEQUENCE</scope>
</reference>
<evidence type="ECO:0000313" key="2">
    <source>
        <dbReference type="Proteomes" id="UP000886998"/>
    </source>
</evidence>
<dbReference type="EMBL" id="BMAV01004117">
    <property type="protein sequence ID" value="GFY44227.1"/>
    <property type="molecule type" value="Genomic_DNA"/>
</dbReference>
<keyword evidence="2" id="KW-1185">Reference proteome</keyword>
<dbReference type="Proteomes" id="UP000886998">
    <property type="component" value="Unassembled WGS sequence"/>
</dbReference>
<dbReference type="AlphaFoldDB" id="A0A8X6WZI3"/>
<name>A0A8X6WZI3_9ARAC</name>
<evidence type="ECO:0000313" key="1">
    <source>
        <dbReference type="EMBL" id="GFY44227.1"/>
    </source>
</evidence>
<gene>
    <name evidence="1" type="ORF">TNIN_48971</name>
</gene>
<proteinExistence type="predicted"/>
<organism evidence="1 2">
    <name type="scientific">Trichonephila inaurata madagascariensis</name>
    <dbReference type="NCBI Taxonomy" id="2747483"/>
    <lineage>
        <taxon>Eukaryota</taxon>
        <taxon>Metazoa</taxon>
        <taxon>Ecdysozoa</taxon>
        <taxon>Arthropoda</taxon>
        <taxon>Chelicerata</taxon>
        <taxon>Arachnida</taxon>
        <taxon>Araneae</taxon>
        <taxon>Araneomorphae</taxon>
        <taxon>Entelegynae</taxon>
        <taxon>Araneoidea</taxon>
        <taxon>Nephilidae</taxon>
        <taxon>Trichonephila</taxon>
        <taxon>Trichonephila inaurata</taxon>
    </lineage>
</organism>
<sequence length="91" mass="10478">MCEMGIDEEIRAPEIFFASIIKRNYEAWKTIDVERIPVAVMFNPIRNLPYSAGKKGCNIKTEDLELDSVKRHGMSGELLLYYCLLLILKVI</sequence>
<accession>A0A8X6WZI3</accession>